<feature type="non-terminal residue" evidence="1">
    <location>
        <position position="1"/>
    </location>
</feature>
<dbReference type="EMBL" id="UINC01078014">
    <property type="protein sequence ID" value="SVC18667.1"/>
    <property type="molecule type" value="Genomic_DNA"/>
</dbReference>
<protein>
    <submittedName>
        <fullName evidence="1">Uncharacterized protein</fullName>
    </submittedName>
</protein>
<dbReference type="AlphaFoldDB" id="A0A382K6G8"/>
<accession>A0A382K6G8</accession>
<proteinExistence type="predicted"/>
<gene>
    <name evidence="1" type="ORF">METZ01_LOCUS271521</name>
</gene>
<organism evidence="1">
    <name type="scientific">marine metagenome</name>
    <dbReference type="NCBI Taxonomy" id="408172"/>
    <lineage>
        <taxon>unclassified sequences</taxon>
        <taxon>metagenomes</taxon>
        <taxon>ecological metagenomes</taxon>
    </lineage>
</organism>
<sequence length="87" mass="9737">WFDRVAVDLHDNHATGRPQALIRSKLVEAAPNPIEVIVDDFVIDRCLFAHLGNDMGSDRRFGIVARCRLDLLDDLVKPEHVTTMSAA</sequence>
<name>A0A382K6G8_9ZZZZ</name>
<reference evidence="1" key="1">
    <citation type="submission" date="2018-05" db="EMBL/GenBank/DDBJ databases">
        <authorList>
            <person name="Lanie J.A."/>
            <person name="Ng W.-L."/>
            <person name="Kazmierczak K.M."/>
            <person name="Andrzejewski T.M."/>
            <person name="Davidsen T.M."/>
            <person name="Wayne K.J."/>
            <person name="Tettelin H."/>
            <person name="Glass J.I."/>
            <person name="Rusch D."/>
            <person name="Podicherti R."/>
            <person name="Tsui H.-C.T."/>
            <person name="Winkler M.E."/>
        </authorList>
    </citation>
    <scope>NUCLEOTIDE SEQUENCE</scope>
</reference>
<evidence type="ECO:0000313" key="1">
    <source>
        <dbReference type="EMBL" id="SVC18667.1"/>
    </source>
</evidence>